<dbReference type="Proteomes" id="UP001296873">
    <property type="component" value="Unassembled WGS sequence"/>
</dbReference>
<comment type="caution">
    <text evidence="2">The sequence shown here is derived from an EMBL/GenBank/DDBJ whole genome shotgun (WGS) entry which is preliminary data.</text>
</comment>
<name>A0ABS1DAJ8_9PROT</name>
<evidence type="ECO:0000313" key="3">
    <source>
        <dbReference type="Proteomes" id="UP001296873"/>
    </source>
</evidence>
<accession>A0ABS1DAJ8</accession>
<feature type="region of interest" description="Disordered" evidence="1">
    <location>
        <begin position="1"/>
        <end position="23"/>
    </location>
</feature>
<reference evidence="2 3" key="1">
    <citation type="journal article" date="2020" name="Microorganisms">
        <title>Osmotic Adaptation and Compatible Solute Biosynthesis of Phototrophic Bacteria as Revealed from Genome Analyses.</title>
        <authorList>
            <person name="Imhoff J.F."/>
            <person name="Rahn T."/>
            <person name="Kunzel S."/>
            <person name="Keller A."/>
            <person name="Neulinger S.C."/>
        </authorList>
    </citation>
    <scope>NUCLEOTIDE SEQUENCE [LARGE SCALE GENOMIC DNA]</scope>
    <source>
        <strain evidence="2 3">DSM 9895</strain>
    </source>
</reference>
<protein>
    <submittedName>
        <fullName evidence="2">Uncharacterized protein</fullName>
    </submittedName>
</protein>
<keyword evidence="3" id="KW-1185">Reference proteome</keyword>
<dbReference type="RefSeq" id="WP_200338979.1">
    <property type="nucleotide sequence ID" value="NZ_NRRL01000003.1"/>
</dbReference>
<dbReference type="EMBL" id="NRRL01000003">
    <property type="protein sequence ID" value="MBK1666921.1"/>
    <property type="molecule type" value="Genomic_DNA"/>
</dbReference>
<sequence>MADIKTRASTRNTRRLDPRTAPDPAYDRHILDFVKSEGLAGRSVDGDLVELPPEEGAIAFSLEWDGATLDLNVSWEQINDMIRSVQPVIDANRKSGDDGRAFAREAILQCVAANQHLRPEGASAVVSLAAWLAFTGPQGPRLRQLDIKHFGYIISGPDGNRNFRRIAGR</sequence>
<organism evidence="2 3">
    <name type="scientific">Rhodovibrio sodomensis</name>
    <dbReference type="NCBI Taxonomy" id="1088"/>
    <lineage>
        <taxon>Bacteria</taxon>
        <taxon>Pseudomonadati</taxon>
        <taxon>Pseudomonadota</taxon>
        <taxon>Alphaproteobacteria</taxon>
        <taxon>Rhodospirillales</taxon>
        <taxon>Rhodovibrionaceae</taxon>
        <taxon>Rhodovibrio</taxon>
    </lineage>
</organism>
<evidence type="ECO:0000256" key="1">
    <source>
        <dbReference type="SAM" id="MobiDB-lite"/>
    </source>
</evidence>
<gene>
    <name evidence="2" type="ORF">CKO28_02545</name>
</gene>
<evidence type="ECO:0000313" key="2">
    <source>
        <dbReference type="EMBL" id="MBK1666921.1"/>
    </source>
</evidence>
<proteinExistence type="predicted"/>
<feature type="compositionally biased region" description="Basic and acidic residues" evidence="1">
    <location>
        <begin position="14"/>
        <end position="23"/>
    </location>
</feature>